<evidence type="ECO:0000313" key="2">
    <source>
        <dbReference type="EMBL" id="KXB57406.1"/>
    </source>
</evidence>
<dbReference type="Proteomes" id="UP000070394">
    <property type="component" value="Unassembled WGS sequence"/>
</dbReference>
<evidence type="ECO:0000313" key="3">
    <source>
        <dbReference type="Proteomes" id="UP000070394"/>
    </source>
</evidence>
<dbReference type="PATRIC" id="fig|467210.3.peg.1478"/>
<feature type="transmembrane region" description="Helical" evidence="1">
    <location>
        <begin position="12"/>
        <end position="30"/>
    </location>
</feature>
<feature type="transmembrane region" description="Helical" evidence="1">
    <location>
        <begin position="42"/>
        <end position="63"/>
    </location>
</feature>
<organism evidence="2 3">
    <name type="scientific">Lachnoanaerobaculum saburreum</name>
    <dbReference type="NCBI Taxonomy" id="467210"/>
    <lineage>
        <taxon>Bacteria</taxon>
        <taxon>Bacillati</taxon>
        <taxon>Bacillota</taxon>
        <taxon>Clostridia</taxon>
        <taxon>Lachnospirales</taxon>
        <taxon>Lachnospiraceae</taxon>
        <taxon>Lachnoanaerobaculum</taxon>
    </lineage>
</organism>
<feature type="transmembrane region" description="Helical" evidence="1">
    <location>
        <begin position="100"/>
        <end position="120"/>
    </location>
</feature>
<evidence type="ECO:0000256" key="1">
    <source>
        <dbReference type="SAM" id="Phobius"/>
    </source>
</evidence>
<dbReference type="RefSeq" id="WP_060931240.1">
    <property type="nucleotide sequence ID" value="NZ_KQ959828.1"/>
</dbReference>
<comment type="caution">
    <text evidence="2">The sequence shown here is derived from an EMBL/GenBank/DDBJ whole genome shotgun (WGS) entry which is preliminary data.</text>
</comment>
<sequence>MKNSKNKPIKIALIYNIISLTIFIMALAGWKEGDFWDKINNFLGTSILQTICMLVTAVCVLIVALFAPFSVYFVFIPFNGLFSIYFGTMVMKYAPKINDWFYIIKNILLYMCTVYINALLSKLALDGWEFYGLKIFYDSYVLLQMKVNGIAMLIGIVGRYIWRRLPD</sequence>
<keyword evidence="1" id="KW-0472">Membrane</keyword>
<keyword evidence="1" id="KW-1133">Transmembrane helix</keyword>
<dbReference type="EMBL" id="LSDA01000091">
    <property type="protein sequence ID" value="KXB57406.1"/>
    <property type="molecule type" value="Genomic_DNA"/>
</dbReference>
<accession>A0A133ZPQ6</accession>
<proteinExistence type="predicted"/>
<keyword evidence="1" id="KW-0812">Transmembrane</keyword>
<dbReference type="OrthoDB" id="9987442at2"/>
<dbReference type="AlphaFoldDB" id="A0A133ZPQ6"/>
<protein>
    <submittedName>
        <fullName evidence="2">Uncharacterized protein</fullName>
    </submittedName>
</protein>
<keyword evidence="3" id="KW-1185">Reference proteome</keyword>
<feature type="transmembrane region" description="Helical" evidence="1">
    <location>
        <begin position="140"/>
        <end position="162"/>
    </location>
</feature>
<dbReference type="STRING" id="467210.HMPREF1866_01494"/>
<gene>
    <name evidence="2" type="ORF">HMPREF1866_01494</name>
</gene>
<reference evidence="3" key="1">
    <citation type="submission" date="2016-01" db="EMBL/GenBank/DDBJ databases">
        <authorList>
            <person name="Mitreva M."/>
            <person name="Pepin K.H."/>
            <person name="Mihindukulasuriya K.A."/>
            <person name="Fulton R."/>
            <person name="Fronick C."/>
            <person name="O'Laughlin M."/>
            <person name="Miner T."/>
            <person name="Herter B."/>
            <person name="Rosa B.A."/>
            <person name="Cordes M."/>
            <person name="Tomlinson C."/>
            <person name="Wollam A."/>
            <person name="Palsikar V.B."/>
            <person name="Mardis E.R."/>
            <person name="Wilson R.K."/>
        </authorList>
    </citation>
    <scope>NUCLEOTIDE SEQUENCE [LARGE SCALE GENOMIC DNA]</scope>
    <source>
        <strain evidence="3">DNF00896</strain>
    </source>
</reference>
<feature type="transmembrane region" description="Helical" evidence="1">
    <location>
        <begin position="69"/>
        <end position="88"/>
    </location>
</feature>
<name>A0A133ZPQ6_9FIRM</name>